<evidence type="ECO:0000256" key="1">
    <source>
        <dbReference type="SAM" id="MobiDB-lite"/>
    </source>
</evidence>
<accession>A0A6G4WXE7</accession>
<proteinExistence type="predicted"/>
<dbReference type="RefSeq" id="WP_165299219.1">
    <property type="nucleotide sequence ID" value="NZ_JAAKZZ010000123.1"/>
</dbReference>
<evidence type="ECO:0000313" key="3">
    <source>
        <dbReference type="Proteomes" id="UP000477722"/>
    </source>
</evidence>
<feature type="region of interest" description="Disordered" evidence="1">
    <location>
        <begin position="21"/>
        <end position="79"/>
    </location>
</feature>
<dbReference type="EMBL" id="JAAKZZ010000123">
    <property type="protein sequence ID" value="NGO69532.1"/>
    <property type="molecule type" value="Genomic_DNA"/>
</dbReference>
<dbReference type="InterPro" id="IPR028037">
    <property type="entry name" value="Antitoxin_Rv0909/MT0933"/>
</dbReference>
<dbReference type="Pfam" id="PF14013">
    <property type="entry name" value="MT0933_antitox"/>
    <property type="match status" value="1"/>
</dbReference>
<sequence length="79" mass="8196">MGFMNKVKGLLNQHGDRVQQGLDKAAQVADSKTKGKYTGQIRSGTQKAKEAADRLADDGKGTKDDGKDDGKGSGQGSGS</sequence>
<evidence type="ECO:0000313" key="2">
    <source>
        <dbReference type="EMBL" id="NGO69532.1"/>
    </source>
</evidence>
<dbReference type="Proteomes" id="UP000477722">
    <property type="component" value="Unassembled WGS sequence"/>
</dbReference>
<protein>
    <submittedName>
        <fullName evidence="2">Antitoxin</fullName>
    </submittedName>
</protein>
<feature type="compositionally biased region" description="Basic and acidic residues" evidence="1">
    <location>
        <begin position="47"/>
        <end position="71"/>
    </location>
</feature>
<keyword evidence="3" id="KW-1185">Reference proteome</keyword>
<name>A0A6G4WXE7_9ACTN</name>
<dbReference type="AlphaFoldDB" id="A0A6G4WXE7"/>
<reference evidence="2 3" key="1">
    <citation type="submission" date="2020-02" db="EMBL/GenBank/DDBJ databases">
        <title>Whole-genome analyses of novel actinobacteria.</title>
        <authorList>
            <person name="Sahin N."/>
            <person name="Tatar D."/>
        </authorList>
    </citation>
    <scope>NUCLEOTIDE SEQUENCE [LARGE SCALE GENOMIC DNA]</scope>
    <source>
        <strain evidence="2 3">SB3404</strain>
    </source>
</reference>
<comment type="caution">
    <text evidence="2">The sequence shown here is derived from an EMBL/GenBank/DDBJ whole genome shotgun (WGS) entry which is preliminary data.</text>
</comment>
<organism evidence="2 3">
    <name type="scientific">Streptomyces boncukensis</name>
    <dbReference type="NCBI Taxonomy" id="2711219"/>
    <lineage>
        <taxon>Bacteria</taxon>
        <taxon>Bacillati</taxon>
        <taxon>Actinomycetota</taxon>
        <taxon>Actinomycetes</taxon>
        <taxon>Kitasatosporales</taxon>
        <taxon>Streptomycetaceae</taxon>
        <taxon>Streptomyces</taxon>
    </lineage>
</organism>
<gene>
    <name evidence="2" type="ORF">G5C65_14445</name>
</gene>